<dbReference type="EMBL" id="JBAMMX010000013">
    <property type="protein sequence ID" value="KAK6928991.1"/>
    <property type="molecule type" value="Genomic_DNA"/>
</dbReference>
<protein>
    <submittedName>
        <fullName evidence="1">Uncharacterized protein</fullName>
    </submittedName>
</protein>
<keyword evidence="2" id="KW-1185">Reference proteome</keyword>
<comment type="caution">
    <text evidence="1">The sequence shown here is derived from an EMBL/GenBank/DDBJ whole genome shotgun (WGS) entry which is preliminary data.</text>
</comment>
<gene>
    <name evidence="1" type="ORF">RJ641_005196</name>
</gene>
<sequence>MASMLERITLVENLLHGEVLLVAKVWPANTVRKTIPVNSGGCVEIGATEFCMGDINPEVFPTIWIYVDGFNTGRFLQPTDFVSYGKIKISLDENSGEIKLSGVKARLTDLGRIRCLSWFFGRPSYWNDREEEIIV</sequence>
<dbReference type="Proteomes" id="UP001370490">
    <property type="component" value="Unassembled WGS sequence"/>
</dbReference>
<name>A0AAN8VFM3_9MAGN</name>
<proteinExistence type="predicted"/>
<accession>A0AAN8VFM3</accession>
<reference evidence="1 2" key="1">
    <citation type="submission" date="2023-12" db="EMBL/GenBank/DDBJ databases">
        <title>A high-quality genome assembly for Dillenia turbinata (Dilleniales).</title>
        <authorList>
            <person name="Chanderbali A."/>
        </authorList>
    </citation>
    <scope>NUCLEOTIDE SEQUENCE [LARGE SCALE GENOMIC DNA]</scope>
    <source>
        <strain evidence="1">LSX21</strain>
        <tissue evidence="1">Leaf</tissue>
    </source>
</reference>
<dbReference type="AlphaFoldDB" id="A0AAN8VFM3"/>
<organism evidence="1 2">
    <name type="scientific">Dillenia turbinata</name>
    <dbReference type="NCBI Taxonomy" id="194707"/>
    <lineage>
        <taxon>Eukaryota</taxon>
        <taxon>Viridiplantae</taxon>
        <taxon>Streptophyta</taxon>
        <taxon>Embryophyta</taxon>
        <taxon>Tracheophyta</taxon>
        <taxon>Spermatophyta</taxon>
        <taxon>Magnoliopsida</taxon>
        <taxon>eudicotyledons</taxon>
        <taxon>Gunneridae</taxon>
        <taxon>Pentapetalae</taxon>
        <taxon>Dilleniales</taxon>
        <taxon>Dilleniaceae</taxon>
        <taxon>Dillenia</taxon>
    </lineage>
</organism>
<evidence type="ECO:0000313" key="1">
    <source>
        <dbReference type="EMBL" id="KAK6928991.1"/>
    </source>
</evidence>
<evidence type="ECO:0000313" key="2">
    <source>
        <dbReference type="Proteomes" id="UP001370490"/>
    </source>
</evidence>